<evidence type="ECO:0000313" key="5">
    <source>
        <dbReference type="Proteomes" id="UP000319383"/>
    </source>
</evidence>
<evidence type="ECO:0000256" key="2">
    <source>
        <dbReference type="SAM" id="SignalP"/>
    </source>
</evidence>
<dbReference type="PANTHER" id="PTHR43037">
    <property type="entry name" value="UNNAMED PRODUCT-RELATED"/>
    <property type="match status" value="1"/>
</dbReference>
<dbReference type="InterPro" id="IPR050955">
    <property type="entry name" value="Plant_Biomass_Hydrol_Est"/>
</dbReference>
<gene>
    <name evidence="4" type="ORF">Mal52_53100</name>
</gene>
<evidence type="ECO:0000313" key="4">
    <source>
        <dbReference type="EMBL" id="QDU46788.1"/>
    </source>
</evidence>
<dbReference type="GO" id="GO:0006508">
    <property type="term" value="P:proteolysis"/>
    <property type="evidence" value="ECO:0007669"/>
    <property type="project" value="InterPro"/>
</dbReference>
<evidence type="ECO:0000256" key="1">
    <source>
        <dbReference type="ARBA" id="ARBA00022729"/>
    </source>
</evidence>
<name>A0A517ZWF6_9PLAN</name>
<keyword evidence="1 2" id="KW-0732">Signal</keyword>
<dbReference type="GO" id="GO:0008236">
    <property type="term" value="F:serine-type peptidase activity"/>
    <property type="evidence" value="ECO:0007669"/>
    <property type="project" value="InterPro"/>
</dbReference>
<dbReference type="Pfam" id="PF00326">
    <property type="entry name" value="Peptidase_S9"/>
    <property type="match status" value="1"/>
</dbReference>
<proteinExistence type="predicted"/>
<dbReference type="Gene3D" id="3.40.50.1820">
    <property type="entry name" value="alpha/beta hydrolase"/>
    <property type="match status" value="1"/>
</dbReference>
<dbReference type="AlphaFoldDB" id="A0A517ZWF6"/>
<dbReference type="EMBL" id="CP036276">
    <property type="protein sequence ID" value="QDU46788.1"/>
    <property type="molecule type" value="Genomic_DNA"/>
</dbReference>
<sequence length="661" mass="74548" precursor="true">MMNHYKIRSVRGLLIALLLVVAAASPLFAQSASDEDLAKIREQRAALDKSIAELDAQKIGPQLMADVQIYSKAADWIARHSEFYRENYAKQTLAVLELGQQRVRELAAGKSPWMTKIGTTARGYVSRVDESVQPYALSMPQNYTPGSNKAWPLYVKLHGRNGRMNEVSFIKQHDNRPPESGQDWIQLDVYGRTNNAYRWAGETDVFEAIADVKSRYNIDDNRITLWGFSMGGAGAWHLGLHHPSLWSSVGAGAGFVDFYTYQKQTELRPPHQHYLLHIYDAVDYALNADNVPVITYGGEKDAQLLASTMCVAAAKKYGVNIAQLIGPGMGHKFDPESLKKFMEFHRLHSQTGRPALPGQKEIRFITYSLKYNRCEWLTIEEMPLVYQPATVTSEIVADDTLKVTTTNVSALRVDPRISPNLIIDGSSISFEPPQTDEVVWATLVLEEGQWRKLTADQAARFAENPDLHKRHDLQGPIDDAFMEPFVCVRGTGKPWSQANHDWATWTLDRFSAEFDKWLRGKVLIVDDTQVTEEMIANKNLVLFGDPGSNSLLAKVLAKLPVQWTEDKITVEGVDYDPNLHGLSLVYPNPLNPRRYVVINSGHTMHEKDFKSSNSWLFPRLGDIAVQKFTRDEEGDQYQEETVFADVFNSLWHLPSGLKPAN</sequence>
<dbReference type="KEGG" id="sdyn:Mal52_53100"/>
<dbReference type="PANTHER" id="PTHR43037:SF1">
    <property type="entry name" value="BLL1128 PROTEIN"/>
    <property type="match status" value="1"/>
</dbReference>
<feature type="domain" description="Peptidase S9 prolyl oligopeptidase catalytic" evidence="3">
    <location>
        <begin position="203"/>
        <end position="336"/>
    </location>
</feature>
<feature type="signal peptide" evidence="2">
    <location>
        <begin position="1"/>
        <end position="29"/>
    </location>
</feature>
<dbReference type="Proteomes" id="UP000319383">
    <property type="component" value="Chromosome"/>
</dbReference>
<keyword evidence="5" id="KW-1185">Reference proteome</keyword>
<organism evidence="4 5">
    <name type="scientific">Symmachiella dynata</name>
    <dbReference type="NCBI Taxonomy" id="2527995"/>
    <lineage>
        <taxon>Bacteria</taxon>
        <taxon>Pseudomonadati</taxon>
        <taxon>Planctomycetota</taxon>
        <taxon>Planctomycetia</taxon>
        <taxon>Planctomycetales</taxon>
        <taxon>Planctomycetaceae</taxon>
        <taxon>Symmachiella</taxon>
    </lineage>
</organism>
<dbReference type="RefSeq" id="WP_145379298.1">
    <property type="nucleotide sequence ID" value="NZ_CP036276.1"/>
</dbReference>
<accession>A0A517ZWF6</accession>
<dbReference type="SUPFAM" id="SSF53474">
    <property type="entry name" value="alpha/beta-Hydrolases"/>
    <property type="match status" value="1"/>
</dbReference>
<evidence type="ECO:0000259" key="3">
    <source>
        <dbReference type="Pfam" id="PF00326"/>
    </source>
</evidence>
<dbReference type="InterPro" id="IPR001375">
    <property type="entry name" value="Peptidase_S9_cat"/>
</dbReference>
<reference evidence="4 5" key="1">
    <citation type="submission" date="2019-02" db="EMBL/GenBank/DDBJ databases">
        <title>Deep-cultivation of Planctomycetes and their phenomic and genomic characterization uncovers novel biology.</title>
        <authorList>
            <person name="Wiegand S."/>
            <person name="Jogler M."/>
            <person name="Boedeker C."/>
            <person name="Pinto D."/>
            <person name="Vollmers J."/>
            <person name="Rivas-Marin E."/>
            <person name="Kohn T."/>
            <person name="Peeters S.H."/>
            <person name="Heuer A."/>
            <person name="Rast P."/>
            <person name="Oberbeckmann S."/>
            <person name="Bunk B."/>
            <person name="Jeske O."/>
            <person name="Meyerdierks A."/>
            <person name="Storesund J.E."/>
            <person name="Kallscheuer N."/>
            <person name="Luecker S."/>
            <person name="Lage O.M."/>
            <person name="Pohl T."/>
            <person name="Merkel B.J."/>
            <person name="Hornburger P."/>
            <person name="Mueller R.-W."/>
            <person name="Bruemmer F."/>
            <person name="Labrenz M."/>
            <person name="Spormann A.M."/>
            <person name="Op den Camp H."/>
            <person name="Overmann J."/>
            <person name="Amann R."/>
            <person name="Jetten M.S.M."/>
            <person name="Mascher T."/>
            <person name="Medema M.H."/>
            <person name="Devos D.P."/>
            <person name="Kaster A.-K."/>
            <person name="Ovreas L."/>
            <person name="Rohde M."/>
            <person name="Galperin M.Y."/>
            <person name="Jogler C."/>
        </authorList>
    </citation>
    <scope>NUCLEOTIDE SEQUENCE [LARGE SCALE GENOMIC DNA]</scope>
    <source>
        <strain evidence="4 5">Mal52</strain>
    </source>
</reference>
<dbReference type="InterPro" id="IPR029058">
    <property type="entry name" value="AB_hydrolase_fold"/>
</dbReference>
<protein>
    <submittedName>
        <fullName evidence="4">Prolyl oligopeptidase family protein</fullName>
    </submittedName>
</protein>
<feature type="chain" id="PRO_5022235572" evidence="2">
    <location>
        <begin position="30"/>
        <end position="661"/>
    </location>
</feature>